<feature type="domain" description="Dienelactone hydrolase" evidence="3">
    <location>
        <begin position="59"/>
        <end position="258"/>
    </location>
</feature>
<sequence>MKLASTWGVLLFLVLAMAAKGSEEELAIPSWTMSDHQFLSGQIDAAKRVNLLGGLMFPDKEPVGPVPVIVLLHGSDGPRSAAAWNWARILARAGFASLRVDSYSARGHDQIYTNQGAVGEFANVVDAFSALAVLAQDQRIDPKRIVVMGFSRGGIGALYTAMRRFEDIWAPTGLQFAGHLPFYPPCNFALEGQLEVGPEPIRAFHGDADVWNPLLPCKNYIDRLAAAGHDASLTVYEGAHHSFDHPGSPSYNVVSDAQTSRACFRREVNGILTNSATGNAFSWTDDCVELGPAVQMNPAAMSAAEQDVLAFLADLF</sequence>
<dbReference type="GO" id="GO:0052689">
    <property type="term" value="F:carboxylic ester hydrolase activity"/>
    <property type="evidence" value="ECO:0007669"/>
    <property type="project" value="UniProtKB-ARBA"/>
</dbReference>
<accession>K2Q5B2</accession>
<keyword evidence="2" id="KW-0732">Signal</keyword>
<comment type="caution">
    <text evidence="4">The sequence shown here is derived from an EMBL/GenBank/DDBJ whole genome shotgun (WGS) entry which is preliminary data.</text>
</comment>
<dbReference type="InterPro" id="IPR050261">
    <property type="entry name" value="FrsA_esterase"/>
</dbReference>
<evidence type="ECO:0000256" key="1">
    <source>
        <dbReference type="ARBA" id="ARBA00022801"/>
    </source>
</evidence>
<evidence type="ECO:0000313" key="4">
    <source>
        <dbReference type="EMBL" id="EKF60330.1"/>
    </source>
</evidence>
<feature type="chain" id="PRO_5003866808" description="Dienelactone hydrolase domain-containing protein" evidence="2">
    <location>
        <begin position="19"/>
        <end position="316"/>
    </location>
</feature>
<dbReference type="STRING" id="1156935.QWE_06976"/>
<dbReference type="Gene3D" id="3.40.50.1820">
    <property type="entry name" value="alpha/beta hydrolase"/>
    <property type="match status" value="1"/>
</dbReference>
<feature type="signal peptide" evidence="2">
    <location>
        <begin position="1"/>
        <end position="18"/>
    </location>
</feature>
<evidence type="ECO:0000313" key="5">
    <source>
        <dbReference type="Proteomes" id="UP000007123"/>
    </source>
</evidence>
<protein>
    <recommendedName>
        <fullName evidence="3">Dienelactone hydrolase domain-containing protein</fullName>
    </recommendedName>
</protein>
<dbReference type="PANTHER" id="PTHR22946">
    <property type="entry name" value="DIENELACTONE HYDROLASE DOMAIN-CONTAINING PROTEIN-RELATED"/>
    <property type="match status" value="1"/>
</dbReference>
<reference evidence="4 5" key="1">
    <citation type="journal article" date="2012" name="J. Bacteriol.">
        <title>Draft Genome Sequence of Agrobacterium albertimagni Strain AOL15.</title>
        <authorList>
            <person name="Trimble W.L."/>
            <person name="Phung le T."/>
            <person name="Meyer F."/>
            <person name="Gilbert J.A."/>
            <person name="Silver S."/>
        </authorList>
    </citation>
    <scope>NUCLEOTIDE SEQUENCE [LARGE SCALE GENOMIC DNA]</scope>
    <source>
        <strain evidence="4 5">AOL15</strain>
    </source>
</reference>
<dbReference type="InterPro" id="IPR002925">
    <property type="entry name" value="Dienelactn_hydro"/>
</dbReference>
<evidence type="ECO:0000256" key="2">
    <source>
        <dbReference type="SAM" id="SignalP"/>
    </source>
</evidence>
<dbReference type="SUPFAM" id="SSF53474">
    <property type="entry name" value="alpha/beta-Hydrolases"/>
    <property type="match status" value="1"/>
</dbReference>
<dbReference type="eggNOG" id="COG0412">
    <property type="taxonomic scope" value="Bacteria"/>
</dbReference>
<dbReference type="RefSeq" id="WP_006725394.1">
    <property type="nucleotide sequence ID" value="NZ_ALJF01000005.1"/>
</dbReference>
<dbReference type="PATRIC" id="fig|1156935.5.peg.1404"/>
<name>K2Q5B2_9HYPH</name>
<gene>
    <name evidence="4" type="ORF">QWE_06976</name>
</gene>
<dbReference type="Proteomes" id="UP000007123">
    <property type="component" value="Unassembled WGS sequence"/>
</dbReference>
<dbReference type="InterPro" id="IPR029058">
    <property type="entry name" value="AB_hydrolase_fold"/>
</dbReference>
<proteinExistence type="predicted"/>
<keyword evidence="5" id="KW-1185">Reference proteome</keyword>
<evidence type="ECO:0000259" key="3">
    <source>
        <dbReference type="Pfam" id="PF01738"/>
    </source>
</evidence>
<dbReference type="Pfam" id="PF01738">
    <property type="entry name" value="DLH"/>
    <property type="match status" value="1"/>
</dbReference>
<organism evidence="4 5">
    <name type="scientific">Agrobacterium albertimagni AOL15</name>
    <dbReference type="NCBI Taxonomy" id="1156935"/>
    <lineage>
        <taxon>Bacteria</taxon>
        <taxon>Pseudomonadati</taxon>
        <taxon>Pseudomonadota</taxon>
        <taxon>Alphaproteobacteria</taxon>
        <taxon>Hyphomicrobiales</taxon>
        <taxon>Rhizobiaceae</taxon>
        <taxon>Rhizobium/Agrobacterium group</taxon>
        <taxon>Agrobacterium</taxon>
    </lineage>
</organism>
<keyword evidence="1" id="KW-0378">Hydrolase</keyword>
<dbReference type="EMBL" id="ALJF01000005">
    <property type="protein sequence ID" value="EKF60330.1"/>
    <property type="molecule type" value="Genomic_DNA"/>
</dbReference>
<dbReference type="AlphaFoldDB" id="K2Q5B2"/>
<dbReference type="OrthoDB" id="9814760at2"/>
<dbReference type="PANTHER" id="PTHR22946:SF9">
    <property type="entry name" value="POLYKETIDE TRANSFERASE AF380"/>
    <property type="match status" value="1"/>
</dbReference>